<dbReference type="SUPFAM" id="SSF53649">
    <property type="entry name" value="Alkaline phosphatase-like"/>
    <property type="match status" value="1"/>
</dbReference>
<evidence type="ECO:0000256" key="5">
    <source>
        <dbReference type="ARBA" id="ARBA00022692"/>
    </source>
</evidence>
<keyword evidence="5 8" id="KW-0812">Transmembrane</keyword>
<evidence type="ECO:0000259" key="9">
    <source>
        <dbReference type="Pfam" id="PF00884"/>
    </source>
</evidence>
<protein>
    <submittedName>
        <fullName evidence="11">KDO II ethanolaminephosphotransferase</fullName>
    </submittedName>
</protein>
<evidence type="ECO:0000313" key="12">
    <source>
        <dbReference type="Proteomes" id="UP000293433"/>
    </source>
</evidence>
<evidence type="ECO:0000256" key="6">
    <source>
        <dbReference type="ARBA" id="ARBA00022989"/>
    </source>
</evidence>
<feature type="domain" description="Sulfatase N-terminal" evidence="9">
    <location>
        <begin position="274"/>
        <end position="571"/>
    </location>
</feature>
<evidence type="ECO:0000256" key="3">
    <source>
        <dbReference type="ARBA" id="ARBA00022519"/>
    </source>
</evidence>
<feature type="transmembrane region" description="Helical" evidence="8">
    <location>
        <begin position="66"/>
        <end position="91"/>
    </location>
</feature>
<evidence type="ECO:0000256" key="2">
    <source>
        <dbReference type="ARBA" id="ARBA00022475"/>
    </source>
</evidence>
<keyword evidence="6 8" id="KW-1133">Transmembrane helix</keyword>
<feature type="transmembrane region" description="Helical" evidence="8">
    <location>
        <begin position="146"/>
        <end position="163"/>
    </location>
</feature>
<feature type="transmembrane region" description="Helical" evidence="8">
    <location>
        <begin position="103"/>
        <end position="126"/>
    </location>
</feature>
<dbReference type="OrthoDB" id="9786870at2"/>
<feature type="domain" description="Phosphoethanolamine transferase N-terminal" evidence="10">
    <location>
        <begin position="83"/>
        <end position="204"/>
    </location>
</feature>
<name>A0A4Q7L989_9BURK</name>
<evidence type="ECO:0000256" key="1">
    <source>
        <dbReference type="ARBA" id="ARBA00004429"/>
    </source>
</evidence>
<sequence length="588" mass="64076">MKPDRPVTLPPPGANFLFRRSASPGDADTRWLACCCFVLGTGLLLNLPVFWRRGVGLAERAGLSQALWVTLLEAALVLGLSGLLIGLAALAGRSALRMVGASVILVGAAAAWFMWQFQVVIGYGTVLATLTRDHDLTRELLDARLMLWWTALGLLPTLAWLRHTPGSWWRGHRRVARLAGWLVWIAVCAVLMSGARLALASATRVTQDVVPADAPRASSAAGVAAHAYLPSNWLAGVGAVAGQAWRQHRDGQQLKDPSVLHRHLPTVPLDGLVVVLVIGETTRHDRMGVLGHHRDTTPHLARERDLAAFAARSCDTSTQLSLACMFVRPQAVVAGLGGAPDRVTERDVFAVYRSLGFRIELYALQGEAGFYSRVGADEMKLREMILAEPQNLGRPTHDVLLVDQLRAAVDRHEAREPRQPLLVVLHTKGSHYHYAQRYPVEQAIWRPDCSDPDGTCDEASLFNAFDNSVRYVDTVLQGVRDVVRQRRALVVYAADHGESIGGGTHFHATPKAIAPPEQFKVPMLFWASRRFLADPALAAGHARLMDRARVSPADRHGHHELYASLLGCMGVRSPDGGIDPALDLCAGP</sequence>
<dbReference type="InterPro" id="IPR040423">
    <property type="entry name" value="PEA_transferase"/>
</dbReference>
<comment type="subcellular location">
    <subcellularLocation>
        <location evidence="1">Cell inner membrane</location>
        <topology evidence="1">Multi-pass membrane protein</topology>
    </subcellularLocation>
</comment>
<gene>
    <name evidence="11" type="ORF">EV685_4072</name>
</gene>
<proteinExistence type="predicted"/>
<dbReference type="CDD" id="cd16017">
    <property type="entry name" value="LptA"/>
    <property type="match status" value="1"/>
</dbReference>
<accession>A0A4Q7L989</accession>
<evidence type="ECO:0000256" key="4">
    <source>
        <dbReference type="ARBA" id="ARBA00022679"/>
    </source>
</evidence>
<dbReference type="RefSeq" id="WP_130483886.1">
    <property type="nucleotide sequence ID" value="NZ_SGWV01000015.1"/>
</dbReference>
<dbReference type="InterPro" id="IPR000917">
    <property type="entry name" value="Sulfatase_N"/>
</dbReference>
<comment type="caution">
    <text evidence="11">The sequence shown here is derived from an EMBL/GenBank/DDBJ whole genome shotgun (WGS) entry which is preliminary data.</text>
</comment>
<keyword evidence="2" id="KW-1003">Cell membrane</keyword>
<dbReference type="AlphaFoldDB" id="A0A4Q7L989"/>
<evidence type="ECO:0000313" key="11">
    <source>
        <dbReference type="EMBL" id="RZS46655.1"/>
    </source>
</evidence>
<organism evidence="11 12">
    <name type="scientific">Sphaerotilus mobilis</name>
    <dbReference type="NCBI Taxonomy" id="47994"/>
    <lineage>
        <taxon>Bacteria</taxon>
        <taxon>Pseudomonadati</taxon>
        <taxon>Pseudomonadota</taxon>
        <taxon>Betaproteobacteria</taxon>
        <taxon>Burkholderiales</taxon>
        <taxon>Sphaerotilaceae</taxon>
        <taxon>Sphaerotilus</taxon>
    </lineage>
</organism>
<dbReference type="NCBIfam" id="NF008593">
    <property type="entry name" value="PRK11560.1"/>
    <property type="match status" value="1"/>
</dbReference>
<feature type="transmembrane region" description="Helical" evidence="8">
    <location>
        <begin position="29"/>
        <end position="51"/>
    </location>
</feature>
<keyword evidence="12" id="KW-1185">Reference proteome</keyword>
<keyword evidence="3" id="KW-0997">Cell inner membrane</keyword>
<reference evidence="11 12" key="1">
    <citation type="submission" date="2019-02" db="EMBL/GenBank/DDBJ databases">
        <title>Genomic Encyclopedia of Type Strains, Phase IV (KMG-IV): sequencing the most valuable type-strain genomes for metagenomic binning, comparative biology and taxonomic classification.</title>
        <authorList>
            <person name="Goeker M."/>
        </authorList>
    </citation>
    <scope>NUCLEOTIDE SEQUENCE [LARGE SCALE GENOMIC DNA]</scope>
    <source>
        <strain evidence="11 12">DSM 10617</strain>
    </source>
</reference>
<dbReference type="InterPro" id="IPR012549">
    <property type="entry name" value="EptA-like_N"/>
</dbReference>
<dbReference type="GO" id="GO:0009244">
    <property type="term" value="P:lipopolysaccharide core region biosynthetic process"/>
    <property type="evidence" value="ECO:0007669"/>
    <property type="project" value="TreeGrafter"/>
</dbReference>
<feature type="transmembrane region" description="Helical" evidence="8">
    <location>
        <begin position="175"/>
        <end position="199"/>
    </location>
</feature>
<dbReference type="InterPro" id="IPR017850">
    <property type="entry name" value="Alkaline_phosphatase_core_sf"/>
</dbReference>
<keyword evidence="4 11" id="KW-0808">Transferase</keyword>
<dbReference type="GO" id="GO:0009245">
    <property type="term" value="P:lipid A biosynthetic process"/>
    <property type="evidence" value="ECO:0007669"/>
    <property type="project" value="TreeGrafter"/>
</dbReference>
<dbReference type="Pfam" id="PF00884">
    <property type="entry name" value="Sulfatase"/>
    <property type="match status" value="1"/>
</dbReference>
<keyword evidence="7 8" id="KW-0472">Membrane</keyword>
<dbReference type="GO" id="GO:0005886">
    <property type="term" value="C:plasma membrane"/>
    <property type="evidence" value="ECO:0007669"/>
    <property type="project" value="UniProtKB-SubCell"/>
</dbReference>
<dbReference type="EMBL" id="SGWV01000015">
    <property type="protein sequence ID" value="RZS46655.1"/>
    <property type="molecule type" value="Genomic_DNA"/>
</dbReference>
<evidence type="ECO:0000256" key="7">
    <source>
        <dbReference type="ARBA" id="ARBA00023136"/>
    </source>
</evidence>
<dbReference type="PANTHER" id="PTHR30443">
    <property type="entry name" value="INNER MEMBRANE PROTEIN"/>
    <property type="match status" value="1"/>
</dbReference>
<evidence type="ECO:0000256" key="8">
    <source>
        <dbReference type="SAM" id="Phobius"/>
    </source>
</evidence>
<dbReference type="PANTHER" id="PTHR30443:SF3">
    <property type="entry name" value="KDO(2)-LIPID A PHOSPHOETHANOLAMINE 7''-TRANSFERASE"/>
    <property type="match status" value="1"/>
</dbReference>
<dbReference type="Proteomes" id="UP000293433">
    <property type="component" value="Unassembled WGS sequence"/>
</dbReference>
<evidence type="ECO:0000259" key="10">
    <source>
        <dbReference type="Pfam" id="PF08019"/>
    </source>
</evidence>
<dbReference type="GO" id="GO:0043838">
    <property type="term" value="F:phosphatidylethanolamine:Kdo2-lipid A phosphoethanolamine transferase activity"/>
    <property type="evidence" value="ECO:0007669"/>
    <property type="project" value="TreeGrafter"/>
</dbReference>
<dbReference type="InterPro" id="IPR058130">
    <property type="entry name" value="PEA_transf_C"/>
</dbReference>
<dbReference type="Gene3D" id="3.40.720.10">
    <property type="entry name" value="Alkaline Phosphatase, subunit A"/>
    <property type="match status" value="1"/>
</dbReference>
<dbReference type="Pfam" id="PF08019">
    <property type="entry name" value="EptA_B_N"/>
    <property type="match status" value="1"/>
</dbReference>